<evidence type="ECO:0000259" key="9">
    <source>
        <dbReference type="PROSITE" id="PS50850"/>
    </source>
</evidence>
<feature type="domain" description="Major facilitator superfamily (MFS) profile" evidence="9">
    <location>
        <begin position="7"/>
        <end position="605"/>
    </location>
</feature>
<feature type="transmembrane region" description="Helical" evidence="8">
    <location>
        <begin position="163"/>
        <end position="185"/>
    </location>
</feature>
<name>A0A0D3HLS6_9ORYZ</name>
<sequence length="631" mass="66846">MRGAVLVAVAAAIGNYLQGWDNATIAGAVLYIKREFALESQPAVEGLVVAMSLIGATIITTFSGPVSDLVGRRPMLIASSLLYFAGGLIMLWSPNVYVLLLARLVDGFGVGLAVTLVPVYISETSPPEIRGRLNTLPQFTGSGGMFMSYCMIFAMTLSPSPNWRIMLGVLFVPSLLYLFVTVFYLPESPRWLVSKGRMKEARVVLEMLRGREDVSGEMALLVEGLGTGGDTEIEDYVVGPSEGDAGENEQARDTVTLYGPEQGLSWVAQPVAGGRGSMLGSSLGLQASRHGSMYEQMKDPVVALLGSVHERLPESGGGATGSMRGSTLFPNLGSMLSVNDRPGGSSWDEENVQPGDDDLDEEEEYLSDDGKDDDDGGGLQAPLLSRQSTDVETKNEPASGQPGVRHALFCGVTIQILQQFSGINGVLYYTPQILDQAGVSVLLASLGLSGDSTSILISGLTTLLMLPSIGVAMRLMDASGRRALLLWTLPVLVASLAVLVVANVVPMAATAHAALSTGSVIVYFCCFVMGFGPIPNILCAEIFPTRVRGLCIAICSLTFWLGDIAVTYSLPVMLSSVGLAGVFSFYAAVCCVALVFVALKVPETKGLPLEVIIEFFNVGAKAGTLPDEEFH</sequence>
<evidence type="ECO:0000256" key="2">
    <source>
        <dbReference type="ARBA" id="ARBA00010992"/>
    </source>
</evidence>
<dbReference type="InterPro" id="IPR003663">
    <property type="entry name" value="Sugar/inositol_transpt"/>
</dbReference>
<feature type="transmembrane region" description="Helical" evidence="8">
    <location>
        <begin position="98"/>
        <end position="121"/>
    </location>
</feature>
<keyword evidence="6 8" id="KW-0472">Membrane</keyword>
<comment type="subcellular location">
    <subcellularLocation>
        <location evidence="1">Membrane</location>
        <topology evidence="1">Multi-pass membrane protein</topology>
    </subcellularLocation>
</comment>
<keyword evidence="11" id="KW-1185">Reference proteome</keyword>
<dbReference type="EnsemblPlants" id="OBART11G13310.1">
    <property type="protein sequence ID" value="OBART11G13310.1"/>
    <property type="gene ID" value="OBART11G13310"/>
</dbReference>
<dbReference type="InterPro" id="IPR020846">
    <property type="entry name" value="MFS_dom"/>
</dbReference>
<feature type="transmembrane region" description="Helical" evidence="8">
    <location>
        <begin position="43"/>
        <end position="62"/>
    </location>
</feature>
<dbReference type="eggNOG" id="KOG0254">
    <property type="taxonomic scope" value="Eukaryota"/>
</dbReference>
<dbReference type="Gene3D" id="1.20.1250.20">
    <property type="entry name" value="MFS general substrate transporter like domains"/>
    <property type="match status" value="2"/>
</dbReference>
<keyword evidence="4 8" id="KW-0812">Transmembrane</keyword>
<evidence type="ECO:0000256" key="4">
    <source>
        <dbReference type="ARBA" id="ARBA00022692"/>
    </source>
</evidence>
<feature type="transmembrane region" description="Helical" evidence="8">
    <location>
        <begin position="133"/>
        <end position="157"/>
    </location>
</feature>
<reference evidence="10" key="1">
    <citation type="journal article" date="2009" name="Rice">
        <title>De Novo Next Generation Sequencing of Plant Genomes.</title>
        <authorList>
            <person name="Rounsley S."/>
            <person name="Marri P.R."/>
            <person name="Yu Y."/>
            <person name="He R."/>
            <person name="Sisneros N."/>
            <person name="Goicoechea J.L."/>
            <person name="Lee S.J."/>
            <person name="Angelova A."/>
            <person name="Kudrna D."/>
            <person name="Luo M."/>
            <person name="Affourtit J."/>
            <person name="Desany B."/>
            <person name="Knight J."/>
            <person name="Niazi F."/>
            <person name="Egholm M."/>
            <person name="Wing R.A."/>
        </authorList>
    </citation>
    <scope>NUCLEOTIDE SEQUENCE [LARGE SCALE GENOMIC DNA]</scope>
    <source>
        <strain evidence="10">cv. IRGC 105608</strain>
    </source>
</reference>
<dbReference type="InterPro" id="IPR050814">
    <property type="entry name" value="Myo-inositol_Transporter"/>
</dbReference>
<evidence type="ECO:0000256" key="1">
    <source>
        <dbReference type="ARBA" id="ARBA00004141"/>
    </source>
</evidence>
<dbReference type="InterPro" id="IPR005829">
    <property type="entry name" value="Sugar_transporter_CS"/>
</dbReference>
<accession>A0A0D3HLS6</accession>
<dbReference type="GO" id="GO:0016020">
    <property type="term" value="C:membrane"/>
    <property type="evidence" value="ECO:0007669"/>
    <property type="project" value="UniProtKB-SubCell"/>
</dbReference>
<feature type="compositionally biased region" description="Polar residues" evidence="7">
    <location>
        <begin position="323"/>
        <end position="337"/>
    </location>
</feature>
<feature type="region of interest" description="Disordered" evidence="7">
    <location>
        <begin position="313"/>
        <end position="402"/>
    </location>
</feature>
<feature type="transmembrane region" description="Helical" evidence="8">
    <location>
        <begin position="520"/>
        <end position="538"/>
    </location>
</feature>
<dbReference type="STRING" id="65489.A0A0D3HLS6"/>
<evidence type="ECO:0000256" key="3">
    <source>
        <dbReference type="ARBA" id="ARBA00022448"/>
    </source>
</evidence>
<proteinExistence type="inferred from homology"/>
<dbReference type="PaxDb" id="65489-OBART11G13310.1"/>
<dbReference type="PANTHER" id="PTHR48020:SF35">
    <property type="entry name" value="SUGAR TRANSPORTER"/>
    <property type="match status" value="1"/>
</dbReference>
<keyword evidence="3" id="KW-0813">Transport</keyword>
<dbReference type="Proteomes" id="UP000026960">
    <property type="component" value="Chromosome 11"/>
</dbReference>
<dbReference type="AlphaFoldDB" id="A0A0D3HLS6"/>
<dbReference type="Pfam" id="PF00083">
    <property type="entry name" value="Sugar_tr"/>
    <property type="match status" value="2"/>
</dbReference>
<dbReference type="PRINTS" id="PR00171">
    <property type="entry name" value="SUGRTRNSPORT"/>
</dbReference>
<evidence type="ECO:0000256" key="6">
    <source>
        <dbReference type="ARBA" id="ARBA00023136"/>
    </source>
</evidence>
<evidence type="ECO:0000256" key="7">
    <source>
        <dbReference type="SAM" id="MobiDB-lite"/>
    </source>
</evidence>
<feature type="transmembrane region" description="Helical" evidence="8">
    <location>
        <begin position="74"/>
        <end position="92"/>
    </location>
</feature>
<protein>
    <recommendedName>
        <fullName evidence="9">Major facilitator superfamily (MFS) profile domain-containing protein</fullName>
    </recommendedName>
</protein>
<evidence type="ECO:0000313" key="11">
    <source>
        <dbReference type="Proteomes" id="UP000026960"/>
    </source>
</evidence>
<feature type="transmembrane region" description="Helical" evidence="8">
    <location>
        <begin position="576"/>
        <end position="599"/>
    </location>
</feature>
<evidence type="ECO:0000313" key="10">
    <source>
        <dbReference type="EnsemblPlants" id="OBART11G13310.1"/>
    </source>
</evidence>
<feature type="compositionally biased region" description="Acidic residues" evidence="7">
    <location>
        <begin position="347"/>
        <end position="376"/>
    </location>
</feature>
<dbReference type="Gramene" id="OBART11G13310.1">
    <property type="protein sequence ID" value="OBART11G13310.1"/>
    <property type="gene ID" value="OBART11G13310"/>
</dbReference>
<evidence type="ECO:0000256" key="8">
    <source>
        <dbReference type="SAM" id="Phobius"/>
    </source>
</evidence>
<feature type="transmembrane region" description="Helical" evidence="8">
    <location>
        <begin position="550"/>
        <end position="570"/>
    </location>
</feature>
<dbReference type="InterPro" id="IPR005828">
    <property type="entry name" value="MFS_sugar_transport-like"/>
</dbReference>
<dbReference type="PROSITE" id="PS00216">
    <property type="entry name" value="SUGAR_TRANSPORT_1"/>
    <property type="match status" value="1"/>
</dbReference>
<dbReference type="InterPro" id="IPR036259">
    <property type="entry name" value="MFS_trans_sf"/>
</dbReference>
<organism evidence="10">
    <name type="scientific">Oryza barthii</name>
    <dbReference type="NCBI Taxonomy" id="65489"/>
    <lineage>
        <taxon>Eukaryota</taxon>
        <taxon>Viridiplantae</taxon>
        <taxon>Streptophyta</taxon>
        <taxon>Embryophyta</taxon>
        <taxon>Tracheophyta</taxon>
        <taxon>Spermatophyta</taxon>
        <taxon>Magnoliopsida</taxon>
        <taxon>Liliopsida</taxon>
        <taxon>Poales</taxon>
        <taxon>Poaceae</taxon>
        <taxon>BOP clade</taxon>
        <taxon>Oryzoideae</taxon>
        <taxon>Oryzeae</taxon>
        <taxon>Oryzinae</taxon>
        <taxon>Oryza</taxon>
    </lineage>
</organism>
<keyword evidence="5 8" id="KW-1133">Transmembrane helix</keyword>
<dbReference type="FunFam" id="1.20.1250.20:FF:000103">
    <property type="entry name" value="monosaccharide-sensing protein 2"/>
    <property type="match status" value="1"/>
</dbReference>
<dbReference type="PROSITE" id="PS50850">
    <property type="entry name" value="MFS"/>
    <property type="match status" value="1"/>
</dbReference>
<reference evidence="10" key="2">
    <citation type="submission" date="2015-03" db="UniProtKB">
        <authorList>
            <consortium name="EnsemblPlants"/>
        </authorList>
    </citation>
    <scope>IDENTIFICATION</scope>
</reference>
<evidence type="ECO:0000256" key="5">
    <source>
        <dbReference type="ARBA" id="ARBA00022989"/>
    </source>
</evidence>
<dbReference type="PROSITE" id="PS00217">
    <property type="entry name" value="SUGAR_TRANSPORT_2"/>
    <property type="match status" value="1"/>
</dbReference>
<feature type="transmembrane region" description="Helical" evidence="8">
    <location>
        <begin position="484"/>
        <end position="508"/>
    </location>
</feature>
<dbReference type="HOGENOM" id="CLU_015397_1_0_1"/>
<dbReference type="GO" id="GO:0022857">
    <property type="term" value="F:transmembrane transporter activity"/>
    <property type="evidence" value="ECO:0007669"/>
    <property type="project" value="InterPro"/>
</dbReference>
<comment type="similarity">
    <text evidence="2">Belongs to the major facilitator superfamily. Sugar transporter (TC 2.A.1.1) family.</text>
</comment>
<dbReference type="PANTHER" id="PTHR48020">
    <property type="entry name" value="PROTON MYO-INOSITOL COTRANSPORTER"/>
    <property type="match status" value="1"/>
</dbReference>
<feature type="transmembrane region" description="Helical" evidence="8">
    <location>
        <begin position="454"/>
        <end position="472"/>
    </location>
</feature>
<dbReference type="FunFam" id="1.20.1250.20:FF:000345">
    <property type="entry name" value="Monosaccharide-sensing protein 3"/>
    <property type="match status" value="1"/>
</dbReference>
<dbReference type="SUPFAM" id="SSF103473">
    <property type="entry name" value="MFS general substrate transporter"/>
    <property type="match status" value="1"/>
</dbReference>